<comment type="caution">
    <text evidence="4">The sequence shown here is derived from an EMBL/GenBank/DDBJ whole genome shotgun (WGS) entry which is preliminary data.</text>
</comment>
<name>A0A1G2JNA3_9BACT</name>
<dbReference type="GO" id="GO:0004347">
    <property type="term" value="F:glucose-6-phosphate isomerase activity"/>
    <property type="evidence" value="ECO:0007669"/>
    <property type="project" value="InterPro"/>
</dbReference>
<dbReference type="InterPro" id="IPR001347">
    <property type="entry name" value="SIS_dom"/>
</dbReference>
<dbReference type="Proteomes" id="UP000178935">
    <property type="component" value="Unassembled WGS sequence"/>
</dbReference>
<sequence>MIIDKQNMRQVIIDSPLQLKIGLDIAETIKVSGDFKNIIFCAIGGSALPINVLNSIIKTTIPIYIHRDYGLPIWADKDSLIICISYSGNTEECLSSLKEAIDKNLKVIVVSSGGKFEELAKQNNIPFAKLPLGIQPRCATGYIFSAITKILINAGILKDISFEILDLAGDLKNINLELEKEGKKIASKITKKVPIVYSSNNFSTVARIWKIKFNENSKIPAFFNYFPELNHNEMVGFTMKNPKFKTQISKLLSVIILRDQADHPRILKRMQLTTKLISKTGIKTNFVEIKKGSLMFKVFSTLLLGDWVSYFVALNQKIDPTPVKMVEDFKKQMSK</sequence>
<gene>
    <name evidence="4" type="ORF">A2561_00220</name>
</gene>
<dbReference type="GO" id="GO:0097367">
    <property type="term" value="F:carbohydrate derivative binding"/>
    <property type="evidence" value="ECO:0007669"/>
    <property type="project" value="InterPro"/>
</dbReference>
<dbReference type="GO" id="GO:0005975">
    <property type="term" value="P:carbohydrate metabolic process"/>
    <property type="evidence" value="ECO:0007669"/>
    <property type="project" value="InterPro"/>
</dbReference>
<dbReference type="PROSITE" id="PS51464">
    <property type="entry name" value="SIS"/>
    <property type="match status" value="1"/>
</dbReference>
<reference evidence="4 5" key="1">
    <citation type="journal article" date="2016" name="Nat. Commun.">
        <title>Thousands of microbial genomes shed light on interconnected biogeochemical processes in an aquifer system.</title>
        <authorList>
            <person name="Anantharaman K."/>
            <person name="Brown C.T."/>
            <person name="Hug L.A."/>
            <person name="Sharon I."/>
            <person name="Castelle C.J."/>
            <person name="Probst A.J."/>
            <person name="Thomas B.C."/>
            <person name="Singh A."/>
            <person name="Wilkins M.J."/>
            <person name="Karaoz U."/>
            <person name="Brodie E.L."/>
            <person name="Williams K.H."/>
            <person name="Hubbard S.S."/>
            <person name="Banfield J.F."/>
        </authorList>
    </citation>
    <scope>NUCLEOTIDE SEQUENCE [LARGE SCALE GENOMIC DNA]</scope>
</reference>
<evidence type="ECO:0000313" key="4">
    <source>
        <dbReference type="EMBL" id="OGZ88433.1"/>
    </source>
</evidence>
<dbReference type="Gene3D" id="3.40.50.10490">
    <property type="entry name" value="Glucose-6-phosphate isomerase like protein, domain 1"/>
    <property type="match status" value="2"/>
</dbReference>
<dbReference type="NCBIfam" id="TIGR02128">
    <property type="entry name" value="G6PI_arch"/>
    <property type="match status" value="1"/>
</dbReference>
<protein>
    <submittedName>
        <fullName evidence="4">Bifunctional phosphoglucose/phosphomannose isomerase</fullName>
    </submittedName>
</protein>
<dbReference type="NCBIfam" id="NF006423">
    <property type="entry name" value="PRK08674.1-2"/>
    <property type="match status" value="1"/>
</dbReference>
<evidence type="ECO:0000256" key="1">
    <source>
        <dbReference type="ARBA" id="ARBA00010523"/>
    </source>
</evidence>
<evidence type="ECO:0000256" key="2">
    <source>
        <dbReference type="ARBA" id="ARBA00023235"/>
    </source>
</evidence>
<dbReference type="InterPro" id="IPR035484">
    <property type="entry name" value="SIS_PGI/PMI_1"/>
</dbReference>
<dbReference type="SUPFAM" id="SSF53697">
    <property type="entry name" value="SIS domain"/>
    <property type="match status" value="1"/>
</dbReference>
<evidence type="ECO:0000313" key="5">
    <source>
        <dbReference type="Proteomes" id="UP000178935"/>
    </source>
</evidence>
<dbReference type="EMBL" id="MHPU01000024">
    <property type="protein sequence ID" value="OGZ88433.1"/>
    <property type="molecule type" value="Genomic_DNA"/>
</dbReference>
<dbReference type="CDD" id="cd05637">
    <property type="entry name" value="SIS_PGI_PMI_2"/>
    <property type="match status" value="1"/>
</dbReference>
<dbReference type="GO" id="GO:0004476">
    <property type="term" value="F:mannose-6-phosphate isomerase activity"/>
    <property type="evidence" value="ECO:0007669"/>
    <property type="project" value="InterPro"/>
</dbReference>
<dbReference type="AlphaFoldDB" id="A0A1G2JNA3"/>
<proteinExistence type="inferred from homology"/>
<dbReference type="CDD" id="cd05017">
    <property type="entry name" value="SIS_PGI_PMI_1"/>
    <property type="match status" value="1"/>
</dbReference>
<dbReference type="InterPro" id="IPR019490">
    <property type="entry name" value="Glu6P/Mann6P_isomerase_C"/>
</dbReference>
<feature type="domain" description="SIS" evidence="3">
    <location>
        <begin position="25"/>
        <end position="175"/>
    </location>
</feature>
<organism evidence="4 5">
    <name type="scientific">Candidatus Staskawiczbacteria bacterium RIFOXYD1_FULL_32_13</name>
    <dbReference type="NCBI Taxonomy" id="1802234"/>
    <lineage>
        <taxon>Bacteria</taxon>
        <taxon>Candidatus Staskawicziibacteriota</taxon>
    </lineage>
</organism>
<comment type="similarity">
    <text evidence="1">Belongs to the PGI/PMI family.</text>
</comment>
<evidence type="ECO:0000259" key="3">
    <source>
        <dbReference type="PROSITE" id="PS51464"/>
    </source>
</evidence>
<dbReference type="GO" id="GO:1901135">
    <property type="term" value="P:carbohydrate derivative metabolic process"/>
    <property type="evidence" value="ECO:0007669"/>
    <property type="project" value="InterPro"/>
</dbReference>
<accession>A0A1G2JNA3</accession>
<keyword evidence="2 4" id="KW-0413">Isomerase</keyword>
<dbReference type="Pfam" id="PF10432">
    <property type="entry name" value="bact-PGI_C"/>
    <property type="match status" value="1"/>
</dbReference>
<dbReference type="InterPro" id="IPR046348">
    <property type="entry name" value="SIS_dom_sf"/>
</dbReference>